<evidence type="ECO:0000256" key="5">
    <source>
        <dbReference type="ARBA" id="ARBA00022723"/>
    </source>
</evidence>
<dbReference type="Pfam" id="PF10601">
    <property type="entry name" value="zf-LITAF-like"/>
    <property type="match status" value="1"/>
</dbReference>
<dbReference type="PANTHER" id="PTHR23292:SF6">
    <property type="entry name" value="FI16602P1-RELATED"/>
    <property type="match status" value="1"/>
</dbReference>
<dbReference type="GO" id="GO:0005765">
    <property type="term" value="C:lysosomal membrane"/>
    <property type="evidence" value="ECO:0007669"/>
    <property type="project" value="UniProtKB-SubCell"/>
</dbReference>
<evidence type="ECO:0000313" key="11">
    <source>
        <dbReference type="Proteomes" id="UP000494165"/>
    </source>
</evidence>
<evidence type="ECO:0000256" key="4">
    <source>
        <dbReference type="ARBA" id="ARBA00005975"/>
    </source>
</evidence>
<keyword evidence="11" id="KW-1185">Reference proteome</keyword>
<comment type="similarity">
    <text evidence="4">Belongs to the CDIP1/LITAF family.</text>
</comment>
<feature type="transmembrane region" description="Helical" evidence="8">
    <location>
        <begin position="32"/>
        <end position="56"/>
    </location>
</feature>
<comment type="caution">
    <text evidence="10">The sequence shown here is derived from an EMBL/GenBank/DDBJ whole genome shotgun (WGS) entry which is preliminary data.</text>
</comment>
<dbReference type="InterPro" id="IPR006629">
    <property type="entry name" value="LITAF"/>
</dbReference>
<dbReference type="OrthoDB" id="5982823at2759"/>
<accession>A0A8S1CM71</accession>
<dbReference type="Proteomes" id="UP000494165">
    <property type="component" value="Unassembled WGS sequence"/>
</dbReference>
<keyword evidence="5" id="KW-0479">Metal-binding</keyword>
<dbReference type="SMART" id="SM00714">
    <property type="entry name" value="LITAF"/>
    <property type="match status" value="1"/>
</dbReference>
<evidence type="ECO:0000313" key="10">
    <source>
        <dbReference type="EMBL" id="CAB3369423.1"/>
    </source>
</evidence>
<name>A0A8S1CM71_9INSE</name>
<dbReference type="AlphaFoldDB" id="A0A8S1CM71"/>
<keyword evidence="7 8" id="KW-0472">Membrane</keyword>
<keyword evidence="8" id="KW-0812">Transmembrane</keyword>
<evidence type="ECO:0000256" key="7">
    <source>
        <dbReference type="ARBA" id="ARBA00023136"/>
    </source>
</evidence>
<sequence>MPVELRPEKMWVNCPHCRQRVETDLHVLPGPVAYFFGVVISLLGGVLGCCLIPCCIEECMDVHHTCPNCRGYLGKFRHFCS</sequence>
<evidence type="ECO:0000256" key="6">
    <source>
        <dbReference type="ARBA" id="ARBA00022833"/>
    </source>
</evidence>
<gene>
    <name evidence="10" type="ORF">CLODIP_2_CD12277</name>
</gene>
<dbReference type="GO" id="GO:0031902">
    <property type="term" value="C:late endosome membrane"/>
    <property type="evidence" value="ECO:0007669"/>
    <property type="project" value="UniProtKB-SubCell"/>
</dbReference>
<reference evidence="10 11" key="1">
    <citation type="submission" date="2020-04" db="EMBL/GenBank/DDBJ databases">
        <authorList>
            <person name="Alioto T."/>
            <person name="Alioto T."/>
            <person name="Gomez Garrido J."/>
        </authorList>
    </citation>
    <scope>NUCLEOTIDE SEQUENCE [LARGE SCALE GENOMIC DNA]</scope>
</reference>
<keyword evidence="8" id="KW-1133">Transmembrane helix</keyword>
<evidence type="ECO:0000256" key="1">
    <source>
        <dbReference type="ARBA" id="ARBA00004414"/>
    </source>
</evidence>
<proteinExistence type="inferred from homology"/>
<protein>
    <recommendedName>
        <fullName evidence="9">LITAF domain-containing protein</fullName>
    </recommendedName>
</protein>
<keyword evidence="6" id="KW-0862">Zinc</keyword>
<evidence type="ECO:0000259" key="9">
    <source>
        <dbReference type="PROSITE" id="PS51837"/>
    </source>
</evidence>
<dbReference type="PANTHER" id="PTHR23292">
    <property type="entry name" value="LIPOPOLYSACCHARIDE-INDUCED TUMOR NECROSIS FACTOR-ALPHA FACTOR"/>
    <property type="match status" value="1"/>
</dbReference>
<dbReference type="InterPro" id="IPR037519">
    <property type="entry name" value="LITAF_fam"/>
</dbReference>
<evidence type="ECO:0000256" key="2">
    <source>
        <dbReference type="ARBA" id="ARBA00004481"/>
    </source>
</evidence>
<dbReference type="PROSITE" id="PS51837">
    <property type="entry name" value="LITAF"/>
    <property type="match status" value="1"/>
</dbReference>
<feature type="domain" description="LITAF" evidence="9">
    <location>
        <begin position="1"/>
        <end position="78"/>
    </location>
</feature>
<evidence type="ECO:0000256" key="3">
    <source>
        <dbReference type="ARBA" id="ARBA00004630"/>
    </source>
</evidence>
<dbReference type="EMBL" id="CADEPI010000045">
    <property type="protein sequence ID" value="CAB3369423.1"/>
    <property type="molecule type" value="Genomic_DNA"/>
</dbReference>
<organism evidence="10 11">
    <name type="scientific">Cloeon dipterum</name>
    <dbReference type="NCBI Taxonomy" id="197152"/>
    <lineage>
        <taxon>Eukaryota</taxon>
        <taxon>Metazoa</taxon>
        <taxon>Ecdysozoa</taxon>
        <taxon>Arthropoda</taxon>
        <taxon>Hexapoda</taxon>
        <taxon>Insecta</taxon>
        <taxon>Pterygota</taxon>
        <taxon>Palaeoptera</taxon>
        <taxon>Ephemeroptera</taxon>
        <taxon>Pisciforma</taxon>
        <taxon>Baetidae</taxon>
        <taxon>Cloeon</taxon>
    </lineage>
</organism>
<comment type="subcellular location">
    <subcellularLocation>
        <location evidence="2">Endosome membrane</location>
        <topology evidence="2">Peripheral membrane protein</topology>
    </subcellularLocation>
    <subcellularLocation>
        <location evidence="1">Late endosome membrane</location>
    </subcellularLocation>
    <subcellularLocation>
        <location evidence="3">Lysosome membrane</location>
        <topology evidence="3">Peripheral membrane protein</topology>
        <orientation evidence="3">Cytoplasmic side</orientation>
    </subcellularLocation>
</comment>
<evidence type="ECO:0000256" key="8">
    <source>
        <dbReference type="SAM" id="Phobius"/>
    </source>
</evidence>
<dbReference type="GO" id="GO:0008270">
    <property type="term" value="F:zinc ion binding"/>
    <property type="evidence" value="ECO:0007669"/>
    <property type="project" value="TreeGrafter"/>
</dbReference>